<dbReference type="InterPro" id="IPR050545">
    <property type="entry name" value="Mycobact_MmpL"/>
</dbReference>
<keyword evidence="6" id="KW-0175">Coiled coil</keyword>
<feature type="transmembrane region" description="Helical" evidence="7">
    <location>
        <begin position="750"/>
        <end position="769"/>
    </location>
</feature>
<proteinExistence type="predicted"/>
<feature type="transmembrane region" description="Helical" evidence="7">
    <location>
        <begin position="322"/>
        <end position="342"/>
    </location>
</feature>
<keyword evidence="2" id="KW-1003">Cell membrane</keyword>
<accession>A0A0F9QW77</accession>
<feature type="transmembrane region" description="Helical" evidence="7">
    <location>
        <begin position="271"/>
        <end position="289"/>
    </location>
</feature>
<keyword evidence="4 7" id="KW-1133">Transmembrane helix</keyword>
<evidence type="ECO:0000256" key="4">
    <source>
        <dbReference type="ARBA" id="ARBA00022989"/>
    </source>
</evidence>
<evidence type="ECO:0000256" key="1">
    <source>
        <dbReference type="ARBA" id="ARBA00004651"/>
    </source>
</evidence>
<dbReference type="PANTHER" id="PTHR33406:SF13">
    <property type="entry name" value="MEMBRANE PROTEIN YDFJ"/>
    <property type="match status" value="1"/>
</dbReference>
<evidence type="ECO:0000256" key="7">
    <source>
        <dbReference type="SAM" id="Phobius"/>
    </source>
</evidence>
<feature type="transmembrane region" description="Helical" evidence="7">
    <location>
        <begin position="816"/>
        <end position="842"/>
    </location>
</feature>
<keyword evidence="5 7" id="KW-0472">Membrane</keyword>
<dbReference type="GO" id="GO:0016746">
    <property type="term" value="F:acyltransferase activity"/>
    <property type="evidence" value="ECO:0007669"/>
    <property type="project" value="InterPro"/>
</dbReference>
<feature type="transmembrane region" description="Helical" evidence="7">
    <location>
        <begin position="436"/>
        <end position="457"/>
    </location>
</feature>
<evidence type="ECO:0000256" key="3">
    <source>
        <dbReference type="ARBA" id="ARBA00022692"/>
    </source>
</evidence>
<dbReference type="SUPFAM" id="SSF82866">
    <property type="entry name" value="Multidrug efflux transporter AcrB transmembrane domain"/>
    <property type="match status" value="2"/>
</dbReference>
<feature type="transmembrane region" description="Helical" evidence="7">
    <location>
        <begin position="684"/>
        <end position="704"/>
    </location>
</feature>
<feature type="domain" description="Phospholipid/glycerol acyltransferase" evidence="8">
    <location>
        <begin position="890"/>
        <end position="999"/>
    </location>
</feature>
<gene>
    <name evidence="9" type="ORF">LCGC14_0966620</name>
</gene>
<protein>
    <recommendedName>
        <fullName evidence="8">Phospholipid/glycerol acyltransferase domain-containing protein</fullName>
    </recommendedName>
</protein>
<dbReference type="Pfam" id="PF03176">
    <property type="entry name" value="MMPL"/>
    <property type="match status" value="2"/>
</dbReference>
<feature type="transmembrane region" description="Helical" evidence="7">
    <location>
        <begin position="774"/>
        <end position="796"/>
    </location>
</feature>
<sequence length="1225" mass="137333">MGSFFLRAYNVISKKKWLALLCLFTIVGALLFTIKQIKFDDDISSLIPANEETQRTLQVLKSIAFTDKIVVNIRKGEAGNVDDLTQYATEFLDSVSSRQGKFIKNIQGRVASEDVPKTLDLVYENLPLFLEDADYEAIQKKLSEDSIAKITSDNYRTLISPTGIVAKKTIVRDPLGLSFIGLKKLRQLGFGEGFKLKDGFLLNEEEENILLFITPKFGSGETSKNLPFSEALYKVQEALNTKYGQKVSSEYFGAALSAVSNARQIERDIKFTVGIATTLLIFMLALFYRKSILPLILFAPTLFGGLLAIALLCLIRDTISALSLGIGAVLLGVTLDYGLHILTHIRNGEDVKTLFNEVAQSVLISSLTTASAFLCLLFLDSQALQDLGIFAAVSVLGASVFALLFIPQVYKGKKVSTAQKTLLDRWSSFEWHKNKWAIGVLVILFVTSIFTYGKVVFNQDIAELNYETQDLLDARERLEKLTDIGSKSLYLTTYGKDLQEVLQRNDSLFLELEQLKEADEIVSFGSVGTLVKSNRNQQQKIAKWNQFWNPAKIEALKNNLIESGSELGFKPTTFSRFYSLLDFDFKPLPISNLSVISSFSIDDYVVNDENGVTITSLIKVNDADLSAVNAQFKNAPNTLLIDRKNVNETLLGNLKNDFNDLLGYSLIVVLLILFLFYRSFTLTLITSIPIFVTWFLTVGIMGLLHIEFNIFNIIICSFIFGLGVDYSIFMTNGLLTGYRTGENTLGTHKTSIILSVITTFAGVGVLVFAKHPVLYTISVVSLIGIGCALFVAFTLQPLLFRLFLGDTHKRPIKPRVLFHSLLSFGYFDLGGVVLSIYSWFILKLNPKARSKKQLTLHQVTSWFMKSVLYTNPFVSKKIINTPAETFKKPAMVIANHASFLDILAIGMLHPKLIYLVKDHVYTSKTVGYAARLHGAYPVSGGIDDGEVFLKQKLAQGFSIIAFPEGTRSANNKIGRFHKGAFYLAEQLGLDILPVLIHGGSEVSPKGSFIINDGSMTIEILPRISPDDSRFPKTYSRRPKLIGQYFRHEFRRLRDQIEGPKYWRKLILDNYRYKGETLYKTVKKDLKIHAASYTQMLKHIGEKDSIVHLSQDFGQLDLLLALDSSDRKITSYLKNEEARAVLKNHYLTHNYGKIQVVDSIEEALEKSADVLLIDFAEITMTALIEERFSNVKILLLKEGRHAQIPRGFATSFENDNFILLKKIQNG</sequence>
<dbReference type="Gene3D" id="1.20.1640.10">
    <property type="entry name" value="Multidrug efflux transporter AcrB transmembrane domain"/>
    <property type="match status" value="2"/>
</dbReference>
<name>A0A0F9QW77_9ZZZZ</name>
<feature type="coiled-coil region" evidence="6">
    <location>
        <begin position="461"/>
        <end position="518"/>
    </location>
</feature>
<organism evidence="9">
    <name type="scientific">marine sediment metagenome</name>
    <dbReference type="NCBI Taxonomy" id="412755"/>
    <lineage>
        <taxon>unclassified sequences</taxon>
        <taxon>metagenomes</taxon>
        <taxon>ecological metagenomes</taxon>
    </lineage>
</organism>
<evidence type="ECO:0000313" key="9">
    <source>
        <dbReference type="EMBL" id="KKN17366.1"/>
    </source>
</evidence>
<dbReference type="SUPFAM" id="SSF69593">
    <property type="entry name" value="Glycerol-3-phosphate (1)-acyltransferase"/>
    <property type="match status" value="1"/>
</dbReference>
<dbReference type="CDD" id="cd07989">
    <property type="entry name" value="LPLAT_AGPAT-like"/>
    <property type="match status" value="1"/>
</dbReference>
<dbReference type="InterPro" id="IPR002123">
    <property type="entry name" value="Plipid/glycerol_acylTrfase"/>
</dbReference>
<evidence type="ECO:0000256" key="6">
    <source>
        <dbReference type="SAM" id="Coils"/>
    </source>
</evidence>
<feature type="transmembrane region" description="Helical" evidence="7">
    <location>
        <begin position="387"/>
        <end position="406"/>
    </location>
</feature>
<dbReference type="AlphaFoldDB" id="A0A0F9QW77"/>
<evidence type="ECO:0000256" key="2">
    <source>
        <dbReference type="ARBA" id="ARBA00022475"/>
    </source>
</evidence>
<reference evidence="9" key="1">
    <citation type="journal article" date="2015" name="Nature">
        <title>Complex archaea that bridge the gap between prokaryotes and eukaryotes.</title>
        <authorList>
            <person name="Spang A."/>
            <person name="Saw J.H."/>
            <person name="Jorgensen S.L."/>
            <person name="Zaremba-Niedzwiedzka K."/>
            <person name="Martijn J."/>
            <person name="Lind A.E."/>
            <person name="van Eijk R."/>
            <person name="Schleper C."/>
            <person name="Guy L."/>
            <person name="Ettema T.J."/>
        </authorList>
    </citation>
    <scope>NUCLEOTIDE SEQUENCE</scope>
</reference>
<feature type="transmembrane region" description="Helical" evidence="7">
    <location>
        <begin position="711"/>
        <end position="730"/>
    </location>
</feature>
<dbReference type="EMBL" id="LAZR01003529">
    <property type="protein sequence ID" value="KKN17366.1"/>
    <property type="molecule type" value="Genomic_DNA"/>
</dbReference>
<feature type="transmembrane region" description="Helical" evidence="7">
    <location>
        <begin position="362"/>
        <end position="380"/>
    </location>
</feature>
<evidence type="ECO:0000259" key="8">
    <source>
        <dbReference type="SMART" id="SM00563"/>
    </source>
</evidence>
<dbReference type="SMART" id="SM00563">
    <property type="entry name" value="PlsC"/>
    <property type="match status" value="1"/>
</dbReference>
<dbReference type="PANTHER" id="PTHR33406">
    <property type="entry name" value="MEMBRANE PROTEIN MJ1562-RELATED"/>
    <property type="match status" value="1"/>
</dbReference>
<evidence type="ECO:0000256" key="5">
    <source>
        <dbReference type="ARBA" id="ARBA00023136"/>
    </source>
</evidence>
<keyword evidence="3 7" id="KW-0812">Transmembrane</keyword>
<feature type="transmembrane region" description="Helical" evidence="7">
    <location>
        <begin position="17"/>
        <end position="34"/>
    </location>
</feature>
<comment type="caution">
    <text evidence="9">The sequence shown here is derived from an EMBL/GenBank/DDBJ whole genome shotgun (WGS) entry which is preliminary data.</text>
</comment>
<feature type="transmembrane region" description="Helical" evidence="7">
    <location>
        <begin position="295"/>
        <end position="315"/>
    </location>
</feature>
<dbReference type="GO" id="GO:0005886">
    <property type="term" value="C:plasma membrane"/>
    <property type="evidence" value="ECO:0007669"/>
    <property type="project" value="UniProtKB-SubCell"/>
</dbReference>
<dbReference type="InterPro" id="IPR004869">
    <property type="entry name" value="MMPL_dom"/>
</dbReference>
<feature type="transmembrane region" description="Helical" evidence="7">
    <location>
        <begin position="661"/>
        <end position="678"/>
    </location>
</feature>
<dbReference type="Pfam" id="PF01553">
    <property type="entry name" value="Acyltransferase"/>
    <property type="match status" value="1"/>
</dbReference>
<comment type="subcellular location">
    <subcellularLocation>
        <location evidence="1">Cell membrane</location>
        <topology evidence="1">Multi-pass membrane protein</topology>
    </subcellularLocation>
</comment>